<dbReference type="InterPro" id="IPR011583">
    <property type="entry name" value="Chitinase_II/V-like_cat"/>
</dbReference>
<name>A0A218XT89_PUNGR</name>
<dbReference type="Gene3D" id="3.20.20.80">
    <property type="entry name" value="Glycosidases"/>
    <property type="match status" value="1"/>
</dbReference>
<keyword evidence="6" id="KW-0458">Lysosome</keyword>
<sequence length="439" mass="49982">MARRRDRSSGPSADHRRVRPEVSTRQDQLNGSPSDRKLMIIFTVFFIALPGVSIFAYRMIYPRQRDRVDSYVSPNRLVKTDVNYQEILAVSADRPEHIKAPENASHRNFVNPVLAYVTPWNSKGYELAKRFSSRLTHISPVWYEVKSRDGTLVLEGRHNADIGWISELRMKGDSQILPRVVLEAAPKEFLGKKKQRSEAIKLIVTECKEMGYDGVVLESWSRWMAYGVLHDPNLRALALQFIRDLGRELHSVNSEKNTEQHLQLIYVIGPPRSEKLEVHDFGPGDLQSLSDVVDGFSMMTYDFSGPHSPGPNAPLNWIRYVLKLLLGMTQSASPRLARKIFLGINFYGNDFILSGGLGGGAITGADYLSLLEKHRPSLQWEKNSAEHFFLYSDDDEANRAVFYPSLMSIFTRLEEARNWGTGISIWEIGQGLEYFFDIL</sequence>
<protein>
    <recommendedName>
        <fullName evidence="7">Chitinase domain-containing protein 1</fullName>
    </recommendedName>
</protein>
<evidence type="ECO:0000313" key="12">
    <source>
        <dbReference type="Proteomes" id="UP000197138"/>
    </source>
</evidence>
<dbReference type="GO" id="GO:0005764">
    <property type="term" value="C:lysosome"/>
    <property type="evidence" value="ECO:0007669"/>
    <property type="project" value="UniProtKB-SubCell"/>
</dbReference>
<evidence type="ECO:0000256" key="6">
    <source>
        <dbReference type="ARBA" id="ARBA00023228"/>
    </source>
</evidence>
<dbReference type="GO" id="GO:0012505">
    <property type="term" value="C:endomembrane system"/>
    <property type="evidence" value="ECO:0007669"/>
    <property type="project" value="TreeGrafter"/>
</dbReference>
<dbReference type="FunFam" id="3.10.50.10:FF:000002">
    <property type="entry name" value="Chitinase domain-containing protein 1"/>
    <property type="match status" value="1"/>
</dbReference>
<keyword evidence="9" id="KW-0472">Membrane</keyword>
<dbReference type="PANTHER" id="PTHR46066">
    <property type="entry name" value="CHITINASE DOMAIN-CONTAINING PROTEIN 1 FAMILY MEMBER"/>
    <property type="match status" value="1"/>
</dbReference>
<organism evidence="11 12">
    <name type="scientific">Punica granatum</name>
    <name type="common">Pomegranate</name>
    <dbReference type="NCBI Taxonomy" id="22663"/>
    <lineage>
        <taxon>Eukaryota</taxon>
        <taxon>Viridiplantae</taxon>
        <taxon>Streptophyta</taxon>
        <taxon>Embryophyta</taxon>
        <taxon>Tracheophyta</taxon>
        <taxon>Spermatophyta</taxon>
        <taxon>Magnoliopsida</taxon>
        <taxon>eudicotyledons</taxon>
        <taxon>Gunneridae</taxon>
        <taxon>Pentapetalae</taxon>
        <taxon>rosids</taxon>
        <taxon>malvids</taxon>
        <taxon>Myrtales</taxon>
        <taxon>Lythraceae</taxon>
        <taxon>Punica</taxon>
    </lineage>
</organism>
<keyword evidence="5" id="KW-0732">Signal</keyword>
<keyword evidence="9" id="KW-0812">Transmembrane</keyword>
<feature type="region of interest" description="Disordered" evidence="8">
    <location>
        <begin position="1"/>
        <end position="30"/>
    </location>
</feature>
<dbReference type="PROSITE" id="PS51910">
    <property type="entry name" value="GH18_2"/>
    <property type="match status" value="1"/>
</dbReference>
<comment type="similarity">
    <text evidence="3">Belongs to the glycosyl hydrolase 18 family.</text>
</comment>
<evidence type="ECO:0000313" key="11">
    <source>
        <dbReference type="EMBL" id="OWM88154.1"/>
    </source>
</evidence>
<dbReference type="Proteomes" id="UP000197138">
    <property type="component" value="Unassembled WGS sequence"/>
</dbReference>
<gene>
    <name evidence="11" type="ORF">CDL15_Pgr003566</name>
</gene>
<dbReference type="GO" id="GO:0070492">
    <property type="term" value="F:oligosaccharide binding"/>
    <property type="evidence" value="ECO:0007669"/>
    <property type="project" value="TreeGrafter"/>
</dbReference>
<reference evidence="12" key="1">
    <citation type="journal article" date="2017" name="Plant J.">
        <title>The pomegranate (Punica granatum L.) genome and the genomics of punicalagin biosynthesis.</title>
        <authorList>
            <person name="Qin G."/>
            <person name="Xu C."/>
            <person name="Ming R."/>
            <person name="Tang H."/>
            <person name="Guyot R."/>
            <person name="Kramer E.M."/>
            <person name="Hu Y."/>
            <person name="Yi X."/>
            <person name="Qi Y."/>
            <person name="Xu X."/>
            <person name="Gao Z."/>
            <person name="Pan H."/>
            <person name="Jian J."/>
            <person name="Tian Y."/>
            <person name="Yue Z."/>
            <person name="Xu Y."/>
        </authorList>
    </citation>
    <scope>NUCLEOTIDE SEQUENCE [LARGE SCALE GENOMIC DNA]</scope>
    <source>
        <strain evidence="12">cv. Dabenzi</strain>
    </source>
</reference>
<accession>A0A218XT89</accession>
<dbReference type="CDD" id="cd02876">
    <property type="entry name" value="GH18_SI-CLP"/>
    <property type="match status" value="1"/>
</dbReference>
<evidence type="ECO:0000256" key="5">
    <source>
        <dbReference type="ARBA" id="ARBA00022729"/>
    </source>
</evidence>
<evidence type="ECO:0000256" key="4">
    <source>
        <dbReference type="ARBA" id="ARBA00022525"/>
    </source>
</evidence>
<comment type="subcellular location">
    <subcellularLocation>
        <location evidence="1">Lysosome</location>
    </subcellularLocation>
    <subcellularLocation>
        <location evidence="2">Secreted</location>
    </subcellularLocation>
</comment>
<dbReference type="EMBL" id="MTKT01000797">
    <property type="protein sequence ID" value="OWM88154.1"/>
    <property type="molecule type" value="Genomic_DNA"/>
</dbReference>
<proteinExistence type="inferred from homology"/>
<dbReference type="PANTHER" id="PTHR46066:SF2">
    <property type="entry name" value="CHITINASE DOMAIN-CONTAINING PROTEIN 1"/>
    <property type="match status" value="1"/>
</dbReference>
<dbReference type="GO" id="GO:0005975">
    <property type="term" value="P:carbohydrate metabolic process"/>
    <property type="evidence" value="ECO:0007669"/>
    <property type="project" value="InterPro"/>
</dbReference>
<dbReference type="InterPro" id="IPR001223">
    <property type="entry name" value="Glyco_hydro18_cat"/>
</dbReference>
<comment type="caution">
    <text evidence="11">The sequence shown here is derived from an EMBL/GenBank/DDBJ whole genome shotgun (WGS) entry which is preliminary data.</text>
</comment>
<dbReference type="GO" id="GO:0008061">
    <property type="term" value="F:chitin binding"/>
    <property type="evidence" value="ECO:0007669"/>
    <property type="project" value="InterPro"/>
</dbReference>
<keyword evidence="4" id="KW-0964">Secreted</keyword>
<dbReference type="SMART" id="SM00636">
    <property type="entry name" value="Glyco_18"/>
    <property type="match status" value="1"/>
</dbReference>
<dbReference type="InterPro" id="IPR017853">
    <property type="entry name" value="GH"/>
</dbReference>
<evidence type="ECO:0000256" key="2">
    <source>
        <dbReference type="ARBA" id="ARBA00004613"/>
    </source>
</evidence>
<evidence type="ECO:0000259" key="10">
    <source>
        <dbReference type="PROSITE" id="PS51910"/>
    </source>
</evidence>
<dbReference type="SUPFAM" id="SSF51445">
    <property type="entry name" value="(Trans)glycosidases"/>
    <property type="match status" value="1"/>
</dbReference>
<dbReference type="AlphaFoldDB" id="A0A218XT89"/>
<feature type="domain" description="GH18" evidence="10">
    <location>
        <begin position="111"/>
        <end position="439"/>
    </location>
</feature>
<dbReference type="Gene3D" id="3.10.50.10">
    <property type="match status" value="1"/>
</dbReference>
<dbReference type="GO" id="GO:0005576">
    <property type="term" value="C:extracellular region"/>
    <property type="evidence" value="ECO:0007669"/>
    <property type="project" value="UniProtKB-SubCell"/>
</dbReference>
<evidence type="ECO:0000256" key="9">
    <source>
        <dbReference type="SAM" id="Phobius"/>
    </source>
</evidence>
<evidence type="ECO:0000256" key="7">
    <source>
        <dbReference type="ARBA" id="ARBA00040976"/>
    </source>
</evidence>
<feature type="transmembrane region" description="Helical" evidence="9">
    <location>
        <begin position="38"/>
        <end position="57"/>
    </location>
</feature>
<dbReference type="FunFam" id="3.20.20.80:FF:000028">
    <property type="entry name" value="Chitinase domain-containing protein 1"/>
    <property type="match status" value="1"/>
</dbReference>
<evidence type="ECO:0000256" key="8">
    <source>
        <dbReference type="SAM" id="MobiDB-lite"/>
    </source>
</evidence>
<evidence type="ECO:0000256" key="3">
    <source>
        <dbReference type="ARBA" id="ARBA00009336"/>
    </source>
</evidence>
<feature type="compositionally biased region" description="Basic and acidic residues" evidence="8">
    <location>
        <begin position="13"/>
        <end position="24"/>
    </location>
</feature>
<keyword evidence="9" id="KW-1133">Transmembrane helix</keyword>
<dbReference type="Pfam" id="PF00704">
    <property type="entry name" value="Glyco_hydro_18"/>
    <property type="match status" value="1"/>
</dbReference>
<dbReference type="InterPro" id="IPR029070">
    <property type="entry name" value="Chitinase_insertion_sf"/>
</dbReference>
<evidence type="ECO:0000256" key="1">
    <source>
        <dbReference type="ARBA" id="ARBA00004371"/>
    </source>
</evidence>